<name>A0A9N8S0F9_9BURK</name>
<gene>
    <name evidence="6" type="primary">cheB_3</name>
    <name evidence="6" type="ORF">LMG31841_04722</name>
</gene>
<keyword evidence="7" id="KW-1185">Reference proteome</keyword>
<dbReference type="SUPFAM" id="SSF52738">
    <property type="entry name" value="Methylesterase CheB, C-terminal domain"/>
    <property type="match status" value="1"/>
</dbReference>
<dbReference type="GO" id="GO:0008984">
    <property type="term" value="F:protein-glutamate methylesterase activity"/>
    <property type="evidence" value="ECO:0007669"/>
    <property type="project" value="UniProtKB-EC"/>
</dbReference>
<comment type="catalytic activity">
    <reaction evidence="3">
        <text>[protein]-L-glutamate 5-O-methyl ester + H2O = L-glutamyl-[protein] + methanol + H(+)</text>
        <dbReference type="Rhea" id="RHEA:23236"/>
        <dbReference type="Rhea" id="RHEA-COMP:10208"/>
        <dbReference type="Rhea" id="RHEA-COMP:10311"/>
        <dbReference type="ChEBI" id="CHEBI:15377"/>
        <dbReference type="ChEBI" id="CHEBI:15378"/>
        <dbReference type="ChEBI" id="CHEBI:17790"/>
        <dbReference type="ChEBI" id="CHEBI:29973"/>
        <dbReference type="ChEBI" id="CHEBI:82795"/>
        <dbReference type="EC" id="3.1.1.61"/>
    </reaction>
</comment>
<keyword evidence="1 4" id="KW-0378">Hydrolase</keyword>
<dbReference type="RefSeq" id="WP_228882219.1">
    <property type="nucleotide sequence ID" value="NZ_CAJQYX010000001.1"/>
</dbReference>
<dbReference type="GO" id="GO:0006935">
    <property type="term" value="P:chemotaxis"/>
    <property type="evidence" value="ECO:0007669"/>
    <property type="project" value="UniProtKB-UniRule"/>
</dbReference>
<evidence type="ECO:0000259" key="5">
    <source>
        <dbReference type="PROSITE" id="PS50122"/>
    </source>
</evidence>
<dbReference type="PANTHER" id="PTHR42872">
    <property type="entry name" value="PROTEIN-GLUTAMATE METHYLESTERASE/PROTEIN-GLUTAMINE GLUTAMINASE"/>
    <property type="match status" value="1"/>
</dbReference>
<feature type="active site" evidence="4">
    <location>
        <position position="60"/>
    </location>
</feature>
<dbReference type="Proteomes" id="UP000789704">
    <property type="component" value="Unassembled WGS sequence"/>
</dbReference>
<feature type="domain" description="CheB-type methylesterase" evidence="5">
    <location>
        <begin position="21"/>
        <end position="211"/>
    </location>
</feature>
<dbReference type="EMBL" id="CAJQZC010000010">
    <property type="protein sequence ID" value="CAG4917819.1"/>
    <property type="molecule type" value="Genomic_DNA"/>
</dbReference>
<evidence type="ECO:0000256" key="3">
    <source>
        <dbReference type="ARBA" id="ARBA00048267"/>
    </source>
</evidence>
<dbReference type="PANTHER" id="PTHR42872:SF6">
    <property type="entry name" value="PROTEIN-GLUTAMATE METHYLESTERASE_PROTEIN-GLUTAMINE GLUTAMINASE"/>
    <property type="match status" value="1"/>
</dbReference>
<protein>
    <recommendedName>
        <fullName evidence="2">protein-glutamate methylesterase</fullName>
        <ecNumber evidence="2">3.1.1.61</ecNumber>
    </recommendedName>
</protein>
<sequence length="213" mass="22321">MVANRLLSKRRLEQTEAHKAPARTFDVVVIGASAGGIEALNVLLPALPARFAAAVLVVTHLPPATPSYLLQALTGRCALPVIEPDAGERIAPGQVYVAPPGYHTLVEDDGTVALSVGAAVRFSRPSIDVLMESAAWVYRERMLAILLSGANDDGTRGFAAVRAAGGETWAQSPETATSPEMPQAAIQSGAVNEVLDPNTMAGRLAAWPQLPPQ</sequence>
<dbReference type="GO" id="GO:0005737">
    <property type="term" value="C:cytoplasm"/>
    <property type="evidence" value="ECO:0007669"/>
    <property type="project" value="InterPro"/>
</dbReference>
<evidence type="ECO:0000313" key="6">
    <source>
        <dbReference type="EMBL" id="CAG4917819.1"/>
    </source>
</evidence>
<organism evidence="6 7">
    <name type="scientific">Paraburkholderia saeva</name>
    <dbReference type="NCBI Taxonomy" id="2777537"/>
    <lineage>
        <taxon>Bacteria</taxon>
        <taxon>Pseudomonadati</taxon>
        <taxon>Pseudomonadota</taxon>
        <taxon>Betaproteobacteria</taxon>
        <taxon>Burkholderiales</taxon>
        <taxon>Burkholderiaceae</taxon>
        <taxon>Paraburkholderia</taxon>
    </lineage>
</organism>
<comment type="caution">
    <text evidence="6">The sequence shown here is derived from an EMBL/GenBank/DDBJ whole genome shotgun (WGS) entry which is preliminary data.</text>
</comment>
<dbReference type="Pfam" id="PF01339">
    <property type="entry name" value="CheB_methylest"/>
    <property type="match status" value="1"/>
</dbReference>
<dbReference type="AlphaFoldDB" id="A0A9N8S0F9"/>
<evidence type="ECO:0000256" key="2">
    <source>
        <dbReference type="ARBA" id="ARBA00039140"/>
    </source>
</evidence>
<dbReference type="InterPro" id="IPR035909">
    <property type="entry name" value="CheB_C"/>
</dbReference>
<evidence type="ECO:0000256" key="1">
    <source>
        <dbReference type="ARBA" id="ARBA00022801"/>
    </source>
</evidence>
<dbReference type="CDD" id="cd16433">
    <property type="entry name" value="CheB"/>
    <property type="match status" value="1"/>
</dbReference>
<keyword evidence="4" id="KW-0145">Chemotaxis</keyword>
<dbReference type="InterPro" id="IPR000673">
    <property type="entry name" value="Sig_transdc_resp-reg_Me-estase"/>
</dbReference>
<reference evidence="6" key="1">
    <citation type="submission" date="2021-04" db="EMBL/GenBank/DDBJ databases">
        <authorList>
            <person name="Vanwijnsberghe S."/>
        </authorList>
    </citation>
    <scope>NUCLEOTIDE SEQUENCE</scope>
    <source>
        <strain evidence="6">LMG 31841</strain>
    </source>
</reference>
<dbReference type="EC" id="3.1.1.61" evidence="2"/>
<dbReference type="Gene3D" id="3.40.50.180">
    <property type="entry name" value="Methylesterase CheB, C-terminal domain"/>
    <property type="match status" value="1"/>
</dbReference>
<feature type="active site" evidence="4">
    <location>
        <position position="33"/>
    </location>
</feature>
<dbReference type="GO" id="GO:0000156">
    <property type="term" value="F:phosphorelay response regulator activity"/>
    <property type="evidence" value="ECO:0007669"/>
    <property type="project" value="InterPro"/>
</dbReference>
<evidence type="ECO:0000256" key="4">
    <source>
        <dbReference type="PROSITE-ProRule" id="PRU00050"/>
    </source>
</evidence>
<proteinExistence type="predicted"/>
<accession>A0A9N8S0F9</accession>
<dbReference type="PROSITE" id="PS50122">
    <property type="entry name" value="CHEB"/>
    <property type="match status" value="1"/>
</dbReference>
<evidence type="ECO:0000313" key="7">
    <source>
        <dbReference type="Proteomes" id="UP000789704"/>
    </source>
</evidence>
<feature type="active site" evidence="4">
    <location>
        <position position="153"/>
    </location>
</feature>